<comment type="caution">
    <text evidence="1">The sequence shown here is derived from an EMBL/GenBank/DDBJ whole genome shotgun (WGS) entry which is preliminary data.</text>
</comment>
<dbReference type="PANTHER" id="PTHR33872">
    <property type="entry name" value="DNA POLYMERASE EPSILON CATALYTIC SUBUNIT A"/>
    <property type="match status" value="1"/>
</dbReference>
<dbReference type="Proteomes" id="UP001642360">
    <property type="component" value="Unassembled WGS sequence"/>
</dbReference>
<organism evidence="1 2">
    <name type="scientific">Ilex paraguariensis</name>
    <name type="common">yerba mate</name>
    <dbReference type="NCBI Taxonomy" id="185542"/>
    <lineage>
        <taxon>Eukaryota</taxon>
        <taxon>Viridiplantae</taxon>
        <taxon>Streptophyta</taxon>
        <taxon>Embryophyta</taxon>
        <taxon>Tracheophyta</taxon>
        <taxon>Spermatophyta</taxon>
        <taxon>Magnoliopsida</taxon>
        <taxon>eudicotyledons</taxon>
        <taxon>Gunneridae</taxon>
        <taxon>Pentapetalae</taxon>
        <taxon>asterids</taxon>
        <taxon>campanulids</taxon>
        <taxon>Aquifoliales</taxon>
        <taxon>Aquifoliaceae</taxon>
        <taxon>Ilex</taxon>
    </lineage>
</organism>
<evidence type="ECO:0000313" key="2">
    <source>
        <dbReference type="Proteomes" id="UP001642360"/>
    </source>
</evidence>
<dbReference type="AlphaFoldDB" id="A0ABC8U3P6"/>
<proteinExistence type="predicted"/>
<evidence type="ECO:0000313" key="1">
    <source>
        <dbReference type="EMBL" id="CAK9176380.1"/>
    </source>
</evidence>
<gene>
    <name evidence="1" type="ORF">ILEXP_LOCUS46236</name>
</gene>
<sequence>MGSLMAGWDSHVPDPKAVKLKRNQSLTKEGIETYWRKKKQIEEEHLKAISDLSSTSQVSALKETEKRLQRSSSLPEANTKFLDTESESSLEKLILKNGWWISSNSAFLNEPPVIESEGPTYKYAAQFHVASMAASKPHGQTGISA</sequence>
<name>A0ABC8U3P6_9AQUA</name>
<reference evidence="1 2" key="1">
    <citation type="submission" date="2024-02" db="EMBL/GenBank/DDBJ databases">
        <authorList>
            <person name="Vignale AGUSTIN F."/>
            <person name="Sosa J E."/>
            <person name="Modenutti C."/>
        </authorList>
    </citation>
    <scope>NUCLEOTIDE SEQUENCE [LARGE SCALE GENOMIC DNA]</scope>
</reference>
<accession>A0ABC8U3P6</accession>
<dbReference type="PANTHER" id="PTHR33872:SF2">
    <property type="entry name" value="DNA POLYMERASE EPSILON CATALYTIC SUBUNIT A"/>
    <property type="match status" value="1"/>
</dbReference>
<protein>
    <submittedName>
        <fullName evidence="1">Uncharacterized protein</fullName>
    </submittedName>
</protein>
<keyword evidence="2" id="KW-1185">Reference proteome</keyword>
<dbReference type="EMBL" id="CAUOFW020006824">
    <property type="protein sequence ID" value="CAK9176380.1"/>
    <property type="molecule type" value="Genomic_DNA"/>
</dbReference>